<reference evidence="2 3" key="1">
    <citation type="submission" date="2024-01" db="EMBL/GenBank/DDBJ databases">
        <title>The genomes of 5 underutilized Papilionoideae crops provide insights into root nodulation and disease resistanc.</title>
        <authorList>
            <person name="Jiang F."/>
        </authorList>
    </citation>
    <scope>NUCLEOTIDE SEQUENCE [LARGE SCALE GENOMIC DNA]</scope>
    <source>
        <strain evidence="2">LVBAO_FW01</strain>
        <tissue evidence="2">Leaves</tissue>
    </source>
</reference>
<proteinExistence type="predicted"/>
<dbReference type="EMBL" id="JAYMYQ010000006">
    <property type="protein sequence ID" value="KAK7323778.1"/>
    <property type="molecule type" value="Genomic_DNA"/>
</dbReference>
<evidence type="ECO:0000313" key="3">
    <source>
        <dbReference type="Proteomes" id="UP001367508"/>
    </source>
</evidence>
<name>A0AAN9QAC6_CANGL</name>
<sequence>MLIFSVSFQFYRMSPKGQALSEAIVWCRDSKLSGEDYLSGKDMENMALTIICKLESISSYIGEPFTGWDAEKMYLTVKEGMIRKDSRSGNADAAPHSRTAVSVHQKP</sequence>
<gene>
    <name evidence="2" type="ORF">VNO77_27269</name>
</gene>
<accession>A0AAN9QAC6</accession>
<protein>
    <submittedName>
        <fullName evidence="2">Uncharacterized protein</fullName>
    </submittedName>
</protein>
<evidence type="ECO:0000313" key="2">
    <source>
        <dbReference type="EMBL" id="KAK7323778.1"/>
    </source>
</evidence>
<organism evidence="2 3">
    <name type="scientific">Canavalia gladiata</name>
    <name type="common">Sword bean</name>
    <name type="synonym">Dolichos gladiatus</name>
    <dbReference type="NCBI Taxonomy" id="3824"/>
    <lineage>
        <taxon>Eukaryota</taxon>
        <taxon>Viridiplantae</taxon>
        <taxon>Streptophyta</taxon>
        <taxon>Embryophyta</taxon>
        <taxon>Tracheophyta</taxon>
        <taxon>Spermatophyta</taxon>
        <taxon>Magnoliopsida</taxon>
        <taxon>eudicotyledons</taxon>
        <taxon>Gunneridae</taxon>
        <taxon>Pentapetalae</taxon>
        <taxon>rosids</taxon>
        <taxon>fabids</taxon>
        <taxon>Fabales</taxon>
        <taxon>Fabaceae</taxon>
        <taxon>Papilionoideae</taxon>
        <taxon>50 kb inversion clade</taxon>
        <taxon>NPAAA clade</taxon>
        <taxon>indigoferoid/millettioid clade</taxon>
        <taxon>Phaseoleae</taxon>
        <taxon>Canavalia</taxon>
    </lineage>
</organism>
<dbReference type="Proteomes" id="UP001367508">
    <property type="component" value="Unassembled WGS sequence"/>
</dbReference>
<evidence type="ECO:0000256" key="1">
    <source>
        <dbReference type="SAM" id="MobiDB-lite"/>
    </source>
</evidence>
<keyword evidence="3" id="KW-1185">Reference proteome</keyword>
<feature type="region of interest" description="Disordered" evidence="1">
    <location>
        <begin position="85"/>
        <end position="107"/>
    </location>
</feature>
<comment type="caution">
    <text evidence="2">The sequence shown here is derived from an EMBL/GenBank/DDBJ whole genome shotgun (WGS) entry which is preliminary data.</text>
</comment>
<dbReference type="AlphaFoldDB" id="A0AAN9QAC6"/>